<dbReference type="Gramene" id="rna-AYBTSS11_LOCUS13019">
    <property type="protein sequence ID" value="CAJ1948124.1"/>
    <property type="gene ID" value="gene-AYBTSS11_LOCUS13019"/>
</dbReference>
<dbReference type="EMBL" id="OY731401">
    <property type="protein sequence ID" value="CAJ1948124.1"/>
    <property type="molecule type" value="Genomic_DNA"/>
</dbReference>
<dbReference type="Proteomes" id="UP001189624">
    <property type="component" value="Chromosome 4"/>
</dbReference>
<feature type="transmembrane region" description="Helical" evidence="1">
    <location>
        <begin position="27"/>
        <end position="52"/>
    </location>
</feature>
<dbReference type="AlphaFoldDB" id="A0AA86SJV7"/>
<keyword evidence="1" id="KW-0812">Transmembrane</keyword>
<evidence type="ECO:0000313" key="2">
    <source>
        <dbReference type="EMBL" id="CAJ1948124.1"/>
    </source>
</evidence>
<gene>
    <name evidence="2" type="ORF">AYBTSS11_LOCUS13019</name>
</gene>
<organism evidence="2 3">
    <name type="scientific">Sphenostylis stenocarpa</name>
    <dbReference type="NCBI Taxonomy" id="92480"/>
    <lineage>
        <taxon>Eukaryota</taxon>
        <taxon>Viridiplantae</taxon>
        <taxon>Streptophyta</taxon>
        <taxon>Embryophyta</taxon>
        <taxon>Tracheophyta</taxon>
        <taxon>Spermatophyta</taxon>
        <taxon>Magnoliopsida</taxon>
        <taxon>eudicotyledons</taxon>
        <taxon>Gunneridae</taxon>
        <taxon>Pentapetalae</taxon>
        <taxon>rosids</taxon>
        <taxon>fabids</taxon>
        <taxon>Fabales</taxon>
        <taxon>Fabaceae</taxon>
        <taxon>Papilionoideae</taxon>
        <taxon>50 kb inversion clade</taxon>
        <taxon>NPAAA clade</taxon>
        <taxon>indigoferoid/millettioid clade</taxon>
        <taxon>Phaseoleae</taxon>
        <taxon>Sphenostylis</taxon>
    </lineage>
</organism>
<proteinExistence type="predicted"/>
<accession>A0AA86SJV7</accession>
<keyword evidence="3" id="KW-1185">Reference proteome</keyword>
<evidence type="ECO:0000313" key="3">
    <source>
        <dbReference type="Proteomes" id="UP001189624"/>
    </source>
</evidence>
<reference evidence="2" key="1">
    <citation type="submission" date="2023-10" db="EMBL/GenBank/DDBJ databases">
        <authorList>
            <person name="Domelevo Entfellner J.-B."/>
        </authorList>
    </citation>
    <scope>NUCLEOTIDE SEQUENCE</scope>
</reference>
<name>A0AA86SJV7_9FABA</name>
<keyword evidence="1" id="KW-0472">Membrane</keyword>
<protein>
    <submittedName>
        <fullName evidence="2">Uncharacterized protein</fullName>
    </submittedName>
</protein>
<keyword evidence="1" id="KW-1133">Transmembrane helix</keyword>
<sequence>MEGQARSRRRAFARESHCKRYGRSEGVVIASGGGVVVVVIVGGGGVGCWWSYLNLN</sequence>
<evidence type="ECO:0000256" key="1">
    <source>
        <dbReference type="SAM" id="Phobius"/>
    </source>
</evidence>